<dbReference type="PANTHER" id="PTHR21310">
    <property type="entry name" value="AMINOGLYCOSIDE PHOSPHOTRANSFERASE-RELATED-RELATED"/>
    <property type="match status" value="1"/>
</dbReference>
<keyword evidence="3" id="KW-1185">Reference proteome</keyword>
<evidence type="ECO:0000313" key="3">
    <source>
        <dbReference type="Proteomes" id="UP000295124"/>
    </source>
</evidence>
<dbReference type="Proteomes" id="UP000295124">
    <property type="component" value="Unassembled WGS sequence"/>
</dbReference>
<dbReference type="OrthoDB" id="4706173at2"/>
<dbReference type="AlphaFoldDB" id="A0A4R4YTC8"/>
<dbReference type="InterPro" id="IPR051678">
    <property type="entry name" value="AGP_Transferase"/>
</dbReference>
<reference evidence="2 3" key="1">
    <citation type="submission" date="2019-03" db="EMBL/GenBank/DDBJ databases">
        <title>Draft genome sequences of novel Actinobacteria.</title>
        <authorList>
            <person name="Sahin N."/>
            <person name="Ay H."/>
            <person name="Saygin H."/>
        </authorList>
    </citation>
    <scope>NUCLEOTIDE SEQUENCE [LARGE SCALE GENOMIC DNA]</scope>
    <source>
        <strain evidence="2 3">JCM 13523</strain>
    </source>
</reference>
<proteinExistence type="predicted"/>
<dbReference type="GO" id="GO:0016740">
    <property type="term" value="F:transferase activity"/>
    <property type="evidence" value="ECO:0007669"/>
    <property type="project" value="UniProtKB-KW"/>
</dbReference>
<dbReference type="Gene3D" id="3.90.1200.10">
    <property type="match status" value="1"/>
</dbReference>
<comment type="caution">
    <text evidence="2">The sequence shown here is derived from an EMBL/GenBank/DDBJ whole genome shotgun (WGS) entry which is preliminary data.</text>
</comment>
<protein>
    <submittedName>
        <fullName evidence="2">Aminoglycoside phosphotransferase family protein</fullName>
    </submittedName>
</protein>
<gene>
    <name evidence="2" type="ORF">E1263_34125</name>
</gene>
<dbReference type="EMBL" id="SMKX01000147">
    <property type="protein sequence ID" value="TDD47674.1"/>
    <property type="molecule type" value="Genomic_DNA"/>
</dbReference>
<keyword evidence="2" id="KW-0808">Transferase</keyword>
<dbReference type="RefSeq" id="WP_132175027.1">
    <property type="nucleotide sequence ID" value="NZ_SMKX01000147.1"/>
</dbReference>
<organism evidence="2 3">
    <name type="scientific">Kribbella antibiotica</name>
    <dbReference type="NCBI Taxonomy" id="190195"/>
    <lineage>
        <taxon>Bacteria</taxon>
        <taxon>Bacillati</taxon>
        <taxon>Actinomycetota</taxon>
        <taxon>Actinomycetes</taxon>
        <taxon>Propionibacteriales</taxon>
        <taxon>Kribbellaceae</taxon>
        <taxon>Kribbella</taxon>
    </lineage>
</organism>
<dbReference type="InterPro" id="IPR011009">
    <property type="entry name" value="Kinase-like_dom_sf"/>
</dbReference>
<sequence length="286" mass="31233">MHTDALLWSEEVLRSRITAASELSGGLTSTMLALTDETGRQSVLRLMTNEPWRTHGFDLTHREASALQVLGDTAVPAPVSLGLDATGRRTGVAAHLMSRLPGTPTIELDSAQVTAMATLLAVIHEVTPSLPFRTYQSWAWEAKRVIPAWTKHADSWQRGFDLLAEPAPPYRPTFLHRDFSHRNLLWTGSKIAGVVDWVETSTGPACLDAAHAATNLALAFGPAPARSFLQQYAALTGREIDRYWLMMDAIGFLPPPGRDPLFGSAGELESLDHWLQDLVAPGQTPP</sequence>
<feature type="domain" description="Aminoglycoside phosphotransferase" evidence="1">
    <location>
        <begin position="21"/>
        <end position="237"/>
    </location>
</feature>
<accession>A0A4R4YTC8</accession>
<dbReference type="Pfam" id="PF01636">
    <property type="entry name" value="APH"/>
    <property type="match status" value="1"/>
</dbReference>
<evidence type="ECO:0000259" key="1">
    <source>
        <dbReference type="Pfam" id="PF01636"/>
    </source>
</evidence>
<evidence type="ECO:0000313" key="2">
    <source>
        <dbReference type="EMBL" id="TDD47674.1"/>
    </source>
</evidence>
<dbReference type="InterPro" id="IPR002575">
    <property type="entry name" value="Aminoglycoside_PTrfase"/>
</dbReference>
<dbReference type="SUPFAM" id="SSF56112">
    <property type="entry name" value="Protein kinase-like (PK-like)"/>
    <property type="match status" value="1"/>
</dbReference>
<name>A0A4R4YTC8_9ACTN</name>